<name>A0A6J6LVU5_9ZZZZ</name>
<comment type="subcellular location">
    <subcellularLocation>
        <location evidence="1">Endomembrane system</location>
    </subcellularLocation>
</comment>
<dbReference type="InterPro" id="IPR019756">
    <property type="entry name" value="Pept_S26A_signal_pept_1_Ser-AS"/>
</dbReference>
<keyword evidence="3" id="KW-0378">Hydrolase</keyword>
<protein>
    <submittedName>
        <fullName evidence="5">Unannotated protein</fullName>
    </submittedName>
</protein>
<dbReference type="InterPro" id="IPR019533">
    <property type="entry name" value="Peptidase_S26"/>
</dbReference>
<reference evidence="5" key="1">
    <citation type="submission" date="2020-05" db="EMBL/GenBank/DDBJ databases">
        <authorList>
            <person name="Chiriac C."/>
            <person name="Salcher M."/>
            <person name="Ghai R."/>
            <person name="Kavagutti S V."/>
        </authorList>
    </citation>
    <scope>NUCLEOTIDE SEQUENCE</scope>
</reference>
<accession>A0A6J6LVU5</accession>
<organism evidence="5">
    <name type="scientific">freshwater metagenome</name>
    <dbReference type="NCBI Taxonomy" id="449393"/>
    <lineage>
        <taxon>unclassified sequences</taxon>
        <taxon>metagenomes</taxon>
        <taxon>ecological metagenomes</taxon>
    </lineage>
</organism>
<dbReference type="GO" id="GO:0016020">
    <property type="term" value="C:membrane"/>
    <property type="evidence" value="ECO:0007669"/>
    <property type="project" value="InterPro"/>
</dbReference>
<proteinExistence type="predicted"/>
<dbReference type="GO" id="GO:0006465">
    <property type="term" value="P:signal peptide processing"/>
    <property type="evidence" value="ECO:0007669"/>
    <property type="project" value="InterPro"/>
</dbReference>
<dbReference type="EMBL" id="CAEZXB010000002">
    <property type="protein sequence ID" value="CAB4665881.1"/>
    <property type="molecule type" value="Genomic_DNA"/>
</dbReference>
<evidence type="ECO:0000256" key="3">
    <source>
        <dbReference type="ARBA" id="ARBA00022801"/>
    </source>
</evidence>
<dbReference type="NCBIfam" id="TIGR02754">
    <property type="entry name" value="sod_Ni_protease"/>
    <property type="match status" value="1"/>
</dbReference>
<evidence type="ECO:0000313" key="5">
    <source>
        <dbReference type="EMBL" id="CAB4665881.1"/>
    </source>
</evidence>
<dbReference type="SUPFAM" id="SSF51306">
    <property type="entry name" value="LexA/Signal peptidase"/>
    <property type="match status" value="1"/>
</dbReference>
<dbReference type="GO" id="GO:0012505">
    <property type="term" value="C:endomembrane system"/>
    <property type="evidence" value="ECO:0007669"/>
    <property type="project" value="UniProtKB-SubCell"/>
</dbReference>
<feature type="domain" description="Peptidase S24/S26A/S26B/S26C" evidence="4">
    <location>
        <begin position="3"/>
        <end position="58"/>
    </location>
</feature>
<keyword evidence="2" id="KW-0645">Protease</keyword>
<evidence type="ECO:0000256" key="2">
    <source>
        <dbReference type="ARBA" id="ARBA00022670"/>
    </source>
</evidence>
<dbReference type="GO" id="GO:0004252">
    <property type="term" value="F:serine-type endopeptidase activity"/>
    <property type="evidence" value="ECO:0007669"/>
    <property type="project" value="InterPro"/>
</dbReference>
<dbReference type="InterPro" id="IPR014124">
    <property type="entry name" value="Pept_S26A_Sod_Ni_maturase"/>
</dbReference>
<gene>
    <name evidence="5" type="ORF">UFOPK2342_00125</name>
</gene>
<evidence type="ECO:0000256" key="1">
    <source>
        <dbReference type="ARBA" id="ARBA00004308"/>
    </source>
</evidence>
<dbReference type="InterPro" id="IPR015927">
    <property type="entry name" value="Peptidase_S24_S26A/B/C"/>
</dbReference>
<dbReference type="AlphaFoldDB" id="A0A6J6LVU5"/>
<dbReference type="PROSITE" id="PS00501">
    <property type="entry name" value="SPASE_I_1"/>
    <property type="match status" value="1"/>
</dbReference>
<dbReference type="CDD" id="cd06530">
    <property type="entry name" value="S26_SPase_I"/>
    <property type="match status" value="1"/>
</dbReference>
<dbReference type="Gene3D" id="2.10.109.10">
    <property type="entry name" value="Umud Fragment, subunit A"/>
    <property type="match status" value="1"/>
</dbReference>
<dbReference type="InterPro" id="IPR036286">
    <property type="entry name" value="LexA/Signal_pep-like_sf"/>
</dbReference>
<sequence>MVVAGSSMEPTLSEGDRLLVRWGGAPRPGQIVVVEWMGRPGILLVKRLIRREGAGWWIEGDGESLGNDSRSFGAISPDEILGTVLFRYQRGKRSRT</sequence>
<dbReference type="Pfam" id="PF00717">
    <property type="entry name" value="Peptidase_S24"/>
    <property type="match status" value="1"/>
</dbReference>
<evidence type="ECO:0000259" key="4">
    <source>
        <dbReference type="Pfam" id="PF00717"/>
    </source>
</evidence>